<evidence type="ECO:0000313" key="7">
    <source>
        <dbReference type="Proteomes" id="UP000512222"/>
    </source>
</evidence>
<dbReference type="EMBL" id="ABBJDF010000004">
    <property type="protein sequence ID" value="EHT9938048.1"/>
    <property type="molecule type" value="Genomic_DNA"/>
</dbReference>
<protein>
    <submittedName>
        <fullName evidence="4">Uncharacterized protein</fullName>
    </submittedName>
</protein>
<dbReference type="EMBL" id="ABKLER030000008">
    <property type="protein sequence ID" value="EMN4145165.1"/>
    <property type="molecule type" value="Genomic_DNA"/>
</dbReference>
<dbReference type="Proteomes" id="UP000512222">
    <property type="component" value="Chromosome"/>
</dbReference>
<evidence type="ECO:0000313" key="6">
    <source>
        <dbReference type="Proteomes" id="UP000263627"/>
    </source>
</evidence>
<evidence type="ECO:0000313" key="4">
    <source>
        <dbReference type="EMBL" id="EMN4145165.1"/>
    </source>
</evidence>
<accession>A0A0D7M3I0</accession>
<dbReference type="AlphaFoldDB" id="A0A0D7M3I0"/>
<reference evidence="5" key="3">
    <citation type="journal article" date="2021" name="Microb. Genom.">
        <title>A genomic epidemiological study shows that prevalence of antimicrobial resistance in Enterobacterales is associated with the livestock host, as well as antimicrobial usage.</title>
        <authorList>
            <person name="AbuOun M."/>
            <person name="Jones H."/>
            <person name="Stubberfield E."/>
            <person name="Gilson D."/>
            <person name="Shaw L.P."/>
            <person name="Hubbard A.T.M."/>
            <person name="Chau K.K."/>
            <person name="Sebra R."/>
            <person name="Peto T.E.A."/>
            <person name="Crook D.W."/>
            <person name="Read D.S."/>
            <person name="Gweon H.S."/>
            <person name="Walker A.S."/>
            <person name="Stoesser N."/>
            <person name="Smith R.P."/>
            <person name="Anjum M.F."/>
            <person name="On Behalf Of The Rehab Consortium."/>
        </authorList>
    </citation>
    <scope>NUCLEOTIDE SEQUENCE</scope>
    <source>
        <strain evidence="5">RHBSTW-00370</strain>
    </source>
</reference>
<dbReference type="Proteomes" id="UP000263627">
    <property type="component" value="Chromosome"/>
</dbReference>
<gene>
    <name evidence="1" type="ORF">AM363_08330</name>
    <name evidence="5" type="ORF">HV178_19155</name>
    <name evidence="2" type="ORF">KY227_001085</name>
    <name evidence="3" type="ORF">P7U51_000869</name>
    <name evidence="4" type="ORF">PQQ21_002423</name>
</gene>
<dbReference type="EMBL" id="CP056573">
    <property type="protein sequence ID" value="QLV31968.1"/>
    <property type="molecule type" value="Genomic_DNA"/>
</dbReference>
<evidence type="ECO:0000313" key="3">
    <source>
        <dbReference type="EMBL" id="EMM7456409.1"/>
    </source>
</evidence>
<proteinExistence type="predicted"/>
<sequence>MFTRKLVITTEWIKLSDTSDNMSISFRGVLEIGESTVVPDDNTPLLRLENDMAPIAVDALSWVRVPVERHENVIVYIF</sequence>
<reference evidence="7" key="2">
    <citation type="submission" date="2020-06" db="EMBL/GenBank/DDBJ databases">
        <title>REHAB project genomes.</title>
        <authorList>
            <person name="Shaw L.P."/>
        </authorList>
    </citation>
    <scope>NUCLEOTIDE SEQUENCE [LARGE SCALE GENOMIC DNA]</scope>
    <source>
        <strain evidence="7">RHBSTW-00370</strain>
    </source>
</reference>
<reference evidence="1 6" key="1">
    <citation type="submission" date="2018-09" db="EMBL/GenBank/DDBJ databases">
        <title>Whole genome sequencing of Citrobacter freundii AR_0116.</title>
        <authorList>
            <person name="Conlan S."/>
            <person name="Thomas P.J."/>
            <person name="Mullikin J."/>
            <person name="Frank K.M."/>
            <person name="Segre J.A."/>
        </authorList>
    </citation>
    <scope>NUCLEOTIDE SEQUENCE [LARGE SCALE GENOMIC DNA]</scope>
    <source>
        <strain evidence="1 6">AR_0116</strain>
    </source>
</reference>
<name>A0A0D7M3I0_CITFR</name>
<reference evidence="4" key="4">
    <citation type="submission" date="2024-02" db="EMBL/GenBank/DDBJ databases">
        <authorList>
            <consortium name="Clinical and Environmental Microbiology Branch: Whole genome sequencing antimicrobial resistance pathogens in the healthcare setting"/>
        </authorList>
    </citation>
    <scope>NUCLEOTIDE SEQUENCE</scope>
    <source>
        <strain evidence="2">2021DK-00049</strain>
        <strain evidence="4">2023GN-00102</strain>
        <strain evidence="3">Whole organism</strain>
    </source>
</reference>
<dbReference type="EMBL" id="ABLGCN030000002">
    <property type="protein sequence ID" value="EMM7456409.1"/>
    <property type="molecule type" value="Genomic_DNA"/>
</dbReference>
<dbReference type="Proteomes" id="UP001169574">
    <property type="component" value="Unassembled WGS sequence"/>
</dbReference>
<evidence type="ECO:0000313" key="5">
    <source>
        <dbReference type="EMBL" id="QLV31968.1"/>
    </source>
</evidence>
<dbReference type="GeneID" id="87002483"/>
<evidence type="ECO:0000313" key="1">
    <source>
        <dbReference type="EMBL" id="AXZ46960.1"/>
    </source>
</evidence>
<dbReference type="EMBL" id="CP032184">
    <property type="protein sequence ID" value="AXZ46960.1"/>
    <property type="molecule type" value="Genomic_DNA"/>
</dbReference>
<organism evidence="4">
    <name type="scientific">Citrobacter freundii</name>
    <dbReference type="NCBI Taxonomy" id="546"/>
    <lineage>
        <taxon>Bacteria</taxon>
        <taxon>Pseudomonadati</taxon>
        <taxon>Pseudomonadota</taxon>
        <taxon>Gammaproteobacteria</taxon>
        <taxon>Enterobacterales</taxon>
        <taxon>Enterobacteriaceae</taxon>
        <taxon>Citrobacter</taxon>
        <taxon>Citrobacter freundii complex</taxon>
    </lineage>
</organism>
<dbReference type="RefSeq" id="WP_003847694.1">
    <property type="nucleotide sequence ID" value="NZ_AP028314.1"/>
</dbReference>
<evidence type="ECO:0000313" key="2">
    <source>
        <dbReference type="EMBL" id="EHT9938048.1"/>
    </source>
</evidence>